<proteinExistence type="predicted"/>
<dbReference type="EMBL" id="JBBNAE010000003">
    <property type="protein sequence ID" value="KAK9137820.1"/>
    <property type="molecule type" value="Genomic_DNA"/>
</dbReference>
<dbReference type="InterPro" id="IPR015943">
    <property type="entry name" value="WD40/YVTN_repeat-like_dom_sf"/>
</dbReference>
<keyword evidence="2" id="KW-1185">Reference proteome</keyword>
<accession>A0AAP0JRR0</accession>
<evidence type="ECO:0000313" key="1">
    <source>
        <dbReference type="EMBL" id="KAK9137820.1"/>
    </source>
</evidence>
<dbReference type="Gene3D" id="2.130.10.10">
    <property type="entry name" value="YVTN repeat-like/Quinoprotein amine dehydrogenase"/>
    <property type="match status" value="1"/>
</dbReference>
<evidence type="ECO:0000313" key="2">
    <source>
        <dbReference type="Proteomes" id="UP001417504"/>
    </source>
</evidence>
<dbReference type="AlphaFoldDB" id="A0AAP0JRR0"/>
<comment type="caution">
    <text evidence="1">The sequence shown here is derived from an EMBL/GenBank/DDBJ whole genome shotgun (WGS) entry which is preliminary data.</text>
</comment>
<protein>
    <submittedName>
        <fullName evidence="1">Uncharacterized protein</fullName>
    </submittedName>
</protein>
<dbReference type="Proteomes" id="UP001417504">
    <property type="component" value="Unassembled WGS sequence"/>
</dbReference>
<sequence>MAVVRRLKDALPSDLVREELGILTSFIQQQRFRSVEELHDCIEQLFVEMLNELLIQLPNAIYKEIIECNPEDYEKGHHLCIVVCVVRLSTVLAFGTFLTRLDDSLCASGGRDGVTLLWDLAEGKKLYSLDVGAIINAKGVVTNIVGGLTILYRAHVVDTILTILTILTCTKSSGLVGADILKPNKRDYKAIKEVKEFVHVEEADLNDWVLKKGMDDMKRWIESVNQTKASTNHHLFQLLSKSSFNIPRGLYNEFAQK</sequence>
<reference evidence="1 2" key="1">
    <citation type="submission" date="2024-01" db="EMBL/GenBank/DDBJ databases">
        <title>Genome assemblies of Stephania.</title>
        <authorList>
            <person name="Yang L."/>
        </authorList>
    </citation>
    <scope>NUCLEOTIDE SEQUENCE [LARGE SCALE GENOMIC DNA]</scope>
    <source>
        <strain evidence="1">QJT</strain>
        <tissue evidence="1">Leaf</tissue>
    </source>
</reference>
<organism evidence="1 2">
    <name type="scientific">Stephania japonica</name>
    <dbReference type="NCBI Taxonomy" id="461633"/>
    <lineage>
        <taxon>Eukaryota</taxon>
        <taxon>Viridiplantae</taxon>
        <taxon>Streptophyta</taxon>
        <taxon>Embryophyta</taxon>
        <taxon>Tracheophyta</taxon>
        <taxon>Spermatophyta</taxon>
        <taxon>Magnoliopsida</taxon>
        <taxon>Ranunculales</taxon>
        <taxon>Menispermaceae</taxon>
        <taxon>Menispermoideae</taxon>
        <taxon>Cissampelideae</taxon>
        <taxon>Stephania</taxon>
    </lineage>
</organism>
<gene>
    <name evidence="1" type="ORF">Sjap_008414</name>
</gene>
<name>A0AAP0JRR0_9MAGN</name>